<dbReference type="RefSeq" id="WP_155435807.1">
    <property type="nucleotide sequence ID" value="NZ_JBHSQZ010000002.1"/>
</dbReference>
<dbReference type="InterPro" id="IPR001647">
    <property type="entry name" value="HTH_TetR"/>
</dbReference>
<dbReference type="Gene3D" id="1.10.10.60">
    <property type="entry name" value="Homeodomain-like"/>
    <property type="match status" value="1"/>
</dbReference>
<evidence type="ECO:0000313" key="5">
    <source>
        <dbReference type="Proteomes" id="UP000735592"/>
    </source>
</evidence>
<dbReference type="PANTHER" id="PTHR30055:SF209">
    <property type="entry name" value="POSSIBLE TRANSCRIPTIONAL REGULATORY PROTEIN (PROBABLY TETR-FAMILY)"/>
    <property type="match status" value="1"/>
</dbReference>
<keyword evidence="5" id="KW-1185">Reference proteome</keyword>
<dbReference type="InterPro" id="IPR050109">
    <property type="entry name" value="HTH-type_TetR-like_transc_reg"/>
</dbReference>
<dbReference type="PROSITE" id="PS50977">
    <property type="entry name" value="HTH_TETR_2"/>
    <property type="match status" value="1"/>
</dbReference>
<reference evidence="4 5" key="1">
    <citation type="submission" date="2019-11" db="EMBL/GenBank/DDBJ databases">
        <title>Type strains purchased from KCTC, JCM and DSMZ.</title>
        <authorList>
            <person name="Lu H."/>
        </authorList>
    </citation>
    <scope>NUCLEOTIDE SEQUENCE [LARGE SCALE GENOMIC DNA]</scope>
    <source>
        <strain evidence="4 5">DSM 103461</strain>
    </source>
</reference>
<organism evidence="4 5">
    <name type="scientific">Pseudoduganella danionis</name>
    <dbReference type="NCBI Taxonomy" id="1890295"/>
    <lineage>
        <taxon>Bacteria</taxon>
        <taxon>Pseudomonadati</taxon>
        <taxon>Pseudomonadota</taxon>
        <taxon>Betaproteobacteria</taxon>
        <taxon>Burkholderiales</taxon>
        <taxon>Oxalobacteraceae</taxon>
        <taxon>Telluria group</taxon>
        <taxon>Pseudoduganella</taxon>
    </lineage>
</organism>
<protein>
    <submittedName>
        <fullName evidence="4">TetR family transcriptional regulator</fullName>
    </submittedName>
</protein>
<feature type="domain" description="HTH tetR-type" evidence="3">
    <location>
        <begin position="14"/>
        <end position="74"/>
    </location>
</feature>
<name>A0ABW9SRB6_9BURK</name>
<evidence type="ECO:0000259" key="3">
    <source>
        <dbReference type="PROSITE" id="PS50977"/>
    </source>
</evidence>
<dbReference type="SUPFAM" id="SSF46689">
    <property type="entry name" value="Homeodomain-like"/>
    <property type="match status" value="1"/>
</dbReference>
<evidence type="ECO:0000313" key="4">
    <source>
        <dbReference type="EMBL" id="MTW34190.1"/>
    </source>
</evidence>
<dbReference type="Proteomes" id="UP000735592">
    <property type="component" value="Unassembled WGS sequence"/>
</dbReference>
<dbReference type="Gene3D" id="1.10.357.10">
    <property type="entry name" value="Tetracycline Repressor, domain 2"/>
    <property type="match status" value="1"/>
</dbReference>
<dbReference type="Pfam" id="PF00440">
    <property type="entry name" value="TetR_N"/>
    <property type="match status" value="1"/>
</dbReference>
<comment type="caution">
    <text evidence="4">The sequence shown here is derived from an EMBL/GenBank/DDBJ whole genome shotgun (WGS) entry which is preliminary data.</text>
</comment>
<gene>
    <name evidence="4" type="ORF">GM655_15380</name>
</gene>
<dbReference type="SUPFAM" id="SSF48498">
    <property type="entry name" value="Tetracyclin repressor-like, C-terminal domain"/>
    <property type="match status" value="1"/>
</dbReference>
<dbReference type="EMBL" id="WNKW01000004">
    <property type="protein sequence ID" value="MTW34190.1"/>
    <property type="molecule type" value="Genomic_DNA"/>
</dbReference>
<proteinExistence type="predicted"/>
<sequence>MSERPTTRTQRRTLEAREAILDAAESILSEGGIAALTTEEVARRTDMAIQTVYNRVGGKQALLIAIAERALEATRAFLDVAYAEGGPPDKQIRRVSLAYARLAFERPHSFRIFANPPEEPEAIKRVAELANEQHAKLANIIQQGIDAGLVRTVLNPEVTATALWAMMNGLLTIALRNDAMRPSMVSPQALVEMALLVLESGLQYLSPETSSPKEGRQLLQG</sequence>
<feature type="DNA-binding region" description="H-T-H motif" evidence="2">
    <location>
        <begin position="37"/>
        <end position="56"/>
    </location>
</feature>
<dbReference type="PANTHER" id="PTHR30055">
    <property type="entry name" value="HTH-TYPE TRANSCRIPTIONAL REGULATOR RUTR"/>
    <property type="match status" value="1"/>
</dbReference>
<evidence type="ECO:0000256" key="2">
    <source>
        <dbReference type="PROSITE-ProRule" id="PRU00335"/>
    </source>
</evidence>
<dbReference type="InterPro" id="IPR041490">
    <property type="entry name" value="KstR2_TetR_C"/>
</dbReference>
<keyword evidence="1 2" id="KW-0238">DNA-binding</keyword>
<dbReference type="InterPro" id="IPR036271">
    <property type="entry name" value="Tet_transcr_reg_TetR-rel_C_sf"/>
</dbReference>
<dbReference type="Pfam" id="PF17932">
    <property type="entry name" value="TetR_C_24"/>
    <property type="match status" value="1"/>
</dbReference>
<dbReference type="InterPro" id="IPR009057">
    <property type="entry name" value="Homeodomain-like_sf"/>
</dbReference>
<evidence type="ECO:0000256" key="1">
    <source>
        <dbReference type="ARBA" id="ARBA00023125"/>
    </source>
</evidence>
<accession>A0ABW9SRB6</accession>